<evidence type="ECO:0000259" key="4">
    <source>
        <dbReference type="PROSITE" id="PS01124"/>
    </source>
</evidence>
<evidence type="ECO:0000313" key="6">
    <source>
        <dbReference type="Proteomes" id="UP000035213"/>
    </source>
</evidence>
<dbReference type="GO" id="GO:0043565">
    <property type="term" value="F:sequence-specific DNA binding"/>
    <property type="evidence" value="ECO:0007669"/>
    <property type="project" value="InterPro"/>
</dbReference>
<dbReference type="InterPro" id="IPR009057">
    <property type="entry name" value="Homeodomain-like_sf"/>
</dbReference>
<feature type="domain" description="HTH araC/xylS-type" evidence="4">
    <location>
        <begin position="151"/>
        <end position="250"/>
    </location>
</feature>
<evidence type="ECO:0000313" key="5">
    <source>
        <dbReference type="EMBL" id="AKK74780.1"/>
    </source>
</evidence>
<protein>
    <recommendedName>
        <fullName evidence="4">HTH araC/xylS-type domain-containing protein</fullName>
    </recommendedName>
</protein>
<reference evidence="5 6" key="1">
    <citation type="submission" date="2014-11" db="EMBL/GenBank/DDBJ databases">
        <authorList>
            <person name="Park G.-S."/>
            <person name="Hong S.-J."/>
            <person name="Jung B.K."/>
            <person name="Khan A.R."/>
            <person name="Kwak Y."/>
            <person name="Shin J.-H."/>
        </authorList>
    </citation>
    <scope>NUCLEOTIDE SEQUENCE [LARGE SCALE GENOMIC DNA]</scope>
    <source>
        <strain evidence="5 6">DSM 27622</strain>
    </source>
</reference>
<dbReference type="GO" id="GO:0003700">
    <property type="term" value="F:DNA-binding transcription factor activity"/>
    <property type="evidence" value="ECO:0007669"/>
    <property type="project" value="InterPro"/>
</dbReference>
<name>A0A0G3M854_CHRGL</name>
<dbReference type="InterPro" id="IPR046532">
    <property type="entry name" value="DUF6597"/>
</dbReference>
<sequence>MDIKIIQPVPPLRKHIRFFFIMENTSTAFIGKFKIIPEGVPGMIFQENPTVFYDKDKQTLPQSFLFGQATQYSQLTATGSFRNIGVSFQPAALRSVFRIEAIELTQRHTDINDLVKTTINDQLLNTQTLEQKIAVLEHFFLQQTTDCKGENDKVKFALNQFQKGQELKQVQADLRISERSLERLFKSYIGISPKLYSRICRFQSALKTLRTANFNALTEIAYLENYFDQSHFIRDFKYFTGTTPKSFLLNANEQLPNFPELKF</sequence>
<dbReference type="Pfam" id="PF12833">
    <property type="entry name" value="HTH_18"/>
    <property type="match status" value="1"/>
</dbReference>
<dbReference type="STRING" id="1324352.OK18_04190"/>
<evidence type="ECO:0000256" key="1">
    <source>
        <dbReference type="ARBA" id="ARBA00023015"/>
    </source>
</evidence>
<dbReference type="Proteomes" id="UP000035213">
    <property type="component" value="Chromosome"/>
</dbReference>
<dbReference type="Gene3D" id="1.10.10.60">
    <property type="entry name" value="Homeodomain-like"/>
    <property type="match status" value="1"/>
</dbReference>
<dbReference type="SMART" id="SM00342">
    <property type="entry name" value="HTH_ARAC"/>
    <property type="match status" value="1"/>
</dbReference>
<dbReference type="PANTHER" id="PTHR46796">
    <property type="entry name" value="HTH-TYPE TRANSCRIPTIONAL ACTIVATOR RHAS-RELATED"/>
    <property type="match status" value="1"/>
</dbReference>
<keyword evidence="1" id="KW-0805">Transcription regulation</keyword>
<dbReference type="Pfam" id="PF20240">
    <property type="entry name" value="DUF6597"/>
    <property type="match status" value="1"/>
</dbReference>
<dbReference type="SUPFAM" id="SSF46689">
    <property type="entry name" value="Homeodomain-like"/>
    <property type="match status" value="1"/>
</dbReference>
<organism evidence="5 6">
    <name type="scientific">Chryseobacterium gallinarum</name>
    <dbReference type="NCBI Taxonomy" id="1324352"/>
    <lineage>
        <taxon>Bacteria</taxon>
        <taxon>Pseudomonadati</taxon>
        <taxon>Bacteroidota</taxon>
        <taxon>Flavobacteriia</taxon>
        <taxon>Flavobacteriales</taxon>
        <taxon>Weeksellaceae</taxon>
        <taxon>Chryseobacterium group</taxon>
        <taxon>Chryseobacterium</taxon>
    </lineage>
</organism>
<keyword evidence="2" id="KW-0238">DNA-binding</keyword>
<dbReference type="InterPro" id="IPR050204">
    <property type="entry name" value="AraC_XylS_family_regulators"/>
</dbReference>
<gene>
    <name evidence="5" type="ORF">OK18_04190</name>
</gene>
<dbReference type="InterPro" id="IPR018060">
    <property type="entry name" value="HTH_AraC"/>
</dbReference>
<dbReference type="PATRIC" id="fig|1324352.5.peg.901"/>
<evidence type="ECO:0000256" key="2">
    <source>
        <dbReference type="ARBA" id="ARBA00023125"/>
    </source>
</evidence>
<dbReference type="PANTHER" id="PTHR46796:SF13">
    <property type="entry name" value="HTH-TYPE TRANSCRIPTIONAL ACTIVATOR RHAS"/>
    <property type="match status" value="1"/>
</dbReference>
<evidence type="ECO:0000256" key="3">
    <source>
        <dbReference type="ARBA" id="ARBA00023163"/>
    </source>
</evidence>
<dbReference type="PROSITE" id="PS01124">
    <property type="entry name" value="HTH_ARAC_FAMILY_2"/>
    <property type="match status" value="1"/>
</dbReference>
<dbReference type="EMBL" id="CP009928">
    <property type="protein sequence ID" value="AKK74780.1"/>
    <property type="molecule type" value="Genomic_DNA"/>
</dbReference>
<accession>A0A0G3M854</accession>
<dbReference type="AlphaFoldDB" id="A0A0G3M854"/>
<keyword evidence="3" id="KW-0804">Transcription</keyword>
<dbReference type="KEGG" id="cgn:OK18_04190"/>
<proteinExistence type="predicted"/>